<dbReference type="PANTHER" id="PTHR10528">
    <property type="entry name" value="AF4/FMR2 FAMILY MEMBER"/>
    <property type="match status" value="1"/>
</dbReference>
<feature type="compositionally biased region" description="Polar residues" evidence="13">
    <location>
        <begin position="292"/>
        <end position="303"/>
    </location>
</feature>
<feature type="compositionally biased region" description="Gly residues" evidence="13">
    <location>
        <begin position="626"/>
        <end position="642"/>
    </location>
</feature>
<feature type="region of interest" description="Disordered" evidence="13">
    <location>
        <begin position="755"/>
        <end position="899"/>
    </location>
</feature>
<keyword evidence="9" id="KW-0804">Transcription</keyword>
<keyword evidence="7" id="KW-0805">Transcription regulation</keyword>
<dbReference type="AlphaFoldDB" id="A0A9P0Q5U1"/>
<dbReference type="InterPro" id="IPR007797">
    <property type="entry name" value="AF4/FMR2"/>
</dbReference>
<evidence type="ECO:0000256" key="10">
    <source>
        <dbReference type="ARBA" id="ARBA00023242"/>
    </source>
</evidence>
<feature type="compositionally biased region" description="Low complexity" evidence="13">
    <location>
        <begin position="159"/>
        <end position="174"/>
    </location>
</feature>
<evidence type="ECO:0000256" key="13">
    <source>
        <dbReference type="SAM" id="MobiDB-lite"/>
    </source>
</evidence>
<dbReference type="PANTHER" id="PTHR10528:SF17">
    <property type="entry name" value="AF4_FMR2 FAMILY MEMBER LILLI"/>
    <property type="match status" value="1"/>
</dbReference>
<protein>
    <recommendedName>
        <fullName evidence="3">AF4/FMR2 family member lilli</fullName>
    </recommendedName>
    <alternativeName>
        <fullName evidence="12">Protein lilliputian</fullName>
    </alternativeName>
</protein>
<accession>A0A9P0Q5U1</accession>
<dbReference type="InterPro" id="IPR043640">
    <property type="entry name" value="AF4/FMR2_CHD"/>
</dbReference>
<feature type="region of interest" description="Disordered" evidence="13">
    <location>
        <begin position="272"/>
        <end position="697"/>
    </location>
</feature>
<comment type="function">
    <text evidence="11">Has a role in transcriptional regulation. Acts in parallel with the Ras/MAPK and the PI3K/PKB pathways in the control of cell identity and cellular growth. Essential for regulation of the cytoskeleton and cell growth but not for cell proliferation or growth rate. Required specifically for the microtubule-based basal transport of lipid droplets. Plays a partially redundant function downstream of Raf in cell fate specification in the developing eye. Pair-rule protein that regulates embryonic cellularization, gastrulation and segmentation.</text>
</comment>
<name>A0A9P0Q5U1_ACAOB</name>
<keyword evidence="8" id="KW-0238">DNA-binding</keyword>
<feature type="compositionally biased region" description="Low complexity" evidence="13">
    <location>
        <begin position="123"/>
        <end position="138"/>
    </location>
</feature>
<evidence type="ECO:0000259" key="14">
    <source>
        <dbReference type="Pfam" id="PF18876"/>
    </source>
</evidence>
<keyword evidence="16" id="KW-1185">Reference proteome</keyword>
<evidence type="ECO:0000256" key="4">
    <source>
        <dbReference type="ARBA" id="ARBA00022473"/>
    </source>
</evidence>
<dbReference type="OrthoDB" id="6382204at2759"/>
<feature type="compositionally biased region" description="Polar residues" evidence="13">
    <location>
        <begin position="219"/>
        <end position="230"/>
    </location>
</feature>
<feature type="compositionally biased region" description="Basic residues" evidence="13">
    <location>
        <begin position="68"/>
        <end position="87"/>
    </location>
</feature>
<feature type="region of interest" description="Disordered" evidence="13">
    <location>
        <begin position="203"/>
        <end position="249"/>
    </location>
</feature>
<feature type="compositionally biased region" description="Basic and acidic residues" evidence="13">
    <location>
        <begin position="593"/>
        <end position="625"/>
    </location>
</feature>
<evidence type="ECO:0000256" key="2">
    <source>
        <dbReference type="ARBA" id="ARBA00007354"/>
    </source>
</evidence>
<reference evidence="15" key="1">
    <citation type="submission" date="2022-03" db="EMBL/GenBank/DDBJ databases">
        <authorList>
            <person name="Sayadi A."/>
        </authorList>
    </citation>
    <scope>NUCLEOTIDE SEQUENCE</scope>
</reference>
<dbReference type="Proteomes" id="UP001152888">
    <property type="component" value="Unassembled WGS sequence"/>
</dbReference>
<evidence type="ECO:0000256" key="6">
    <source>
        <dbReference type="ARBA" id="ARBA00022788"/>
    </source>
</evidence>
<evidence type="ECO:0000256" key="8">
    <source>
        <dbReference type="ARBA" id="ARBA00023125"/>
    </source>
</evidence>
<feature type="compositionally biased region" description="Basic residues" evidence="13">
    <location>
        <begin position="795"/>
        <end position="805"/>
    </location>
</feature>
<sequence>MLSPLGATPAVHTSARGMSCEPPSIILHPLPVSSYTLSNNHYPSHHSSHHHHNSSSSGGDHHSSHNSSSHHHNSAHHSSSHHSHSSRALHTLVAAPSTTAVPTSSSASTGNLLQTGAATSPINSTSSDSGSDTGSDSESSSDESVEDNVSSVSDDRPATSTTSQPQPQSQDVSTATVTGGGPVDLESGKQQTRWNLGQFIQRGGDAISSTPSPLDGGKMQTSSVRTSPDSLNKRCMDDDDDDGGETSDSVNLDKAVEEAKALVALSELPLLSSLSDSGSDTSANRCIAPSAQLPTRTVDSGSDSEALKERPKRVVPAPRATSKPTCRRSESEEETVLKTSVPPGVGRVPKEKDGKGKRGRPRKNKGDGTESGKGRRGRPKAPTHATMVALQHRTSDSESSHAAASATGVFDKAVPSTSRRRASQRASISMAAADLSSSDEEEQNLARRRRRQRSSGTVQSSERAESPKKPAHRQKSLKNDESRMKGHLKDTDSDSDAEWGVENRPKHRRKGRPPGCTKKPAATFGALQPKSAEYVPSSVDSSSDSERGKFTVKHRHIKPKLSARLSDPSPVKAPSSSDSELETGKRASAKIDSTVKVDAEVKAVADKKKSDTLRKLFTPKRDSEGGGKGGKGGGKGGKGKGGVNVIIVDGNYERSSSSVEDETDPSRVPLPVSPLDPPKKKCFSLPPSSPCEVIQDTDDIKNVRDIKTENDTESKHMQTRLSIWVRIQLDRLDISLMPDVRRRLEEKVKDENFECYGDNTLLKSRSSDSPPQQSHLSTSKPVDDPSPSPLEALSKQHKSKKRKRRESASSASSLSTVASTTSKKEGKDAKEEKARNGKKEKDNTRLKRRKDSKEATDAMEGKVEKAEEALEQRQIDRLTDAPATNHEREGSRTGVNGVNCRVSGQVDPHLSRPNSSREYHSYFEAAELPSEYEERDQNQYLSDAKRLKHMADKENDSIKQCMLYLEAVLYFLLTGNAMEHEKVTEKAAFTMFISSIFKNQQNASPVHNKLAVLSYRCQALLFYKLFKLRKNEHKELQKIISEYINKQGQGTPSPLSPTPSPAGSVGSVGSQSSGYNSGDLAATRGNNGNQTLAASTAAAHAQNAGAWVPLSVFNAMNKQNQQFTYLISYQDLWDQADSLVVKGKHTDFFIELDRQCKPLTMHSSLIDLVRYVREGIKRLKQERES</sequence>
<feature type="compositionally biased region" description="Low complexity" evidence="13">
    <location>
        <begin position="808"/>
        <end position="821"/>
    </location>
</feature>
<feature type="compositionally biased region" description="Basic residues" evidence="13">
    <location>
        <begin position="43"/>
        <end position="53"/>
    </location>
</feature>
<comment type="subcellular location">
    <subcellularLocation>
        <location evidence="1">Nucleus</location>
    </subcellularLocation>
</comment>
<evidence type="ECO:0000256" key="11">
    <source>
        <dbReference type="ARBA" id="ARBA00024653"/>
    </source>
</evidence>
<comment type="similarity">
    <text evidence="2">Belongs to the AF4 family.</text>
</comment>
<dbReference type="GO" id="GO:0003677">
    <property type="term" value="F:DNA binding"/>
    <property type="evidence" value="ECO:0007669"/>
    <property type="project" value="UniProtKB-KW"/>
</dbReference>
<evidence type="ECO:0000313" key="15">
    <source>
        <dbReference type="EMBL" id="CAH2010067.1"/>
    </source>
</evidence>
<proteinExistence type="inferred from homology"/>
<keyword evidence="5" id="KW-0597">Phosphoprotein</keyword>
<dbReference type="GO" id="GO:0007366">
    <property type="term" value="P:periodic partitioning by pair rule gene"/>
    <property type="evidence" value="ECO:0007669"/>
    <property type="project" value="UniProtKB-KW"/>
</dbReference>
<feature type="compositionally biased region" description="Low complexity" evidence="13">
    <location>
        <begin position="424"/>
        <end position="433"/>
    </location>
</feature>
<evidence type="ECO:0000256" key="7">
    <source>
        <dbReference type="ARBA" id="ARBA00023015"/>
    </source>
</evidence>
<dbReference type="Pfam" id="PF18876">
    <property type="entry name" value="AFF4_CHD"/>
    <property type="match status" value="1"/>
</dbReference>
<keyword evidence="4" id="KW-0217">Developmental protein</keyword>
<evidence type="ECO:0000256" key="1">
    <source>
        <dbReference type="ARBA" id="ARBA00004123"/>
    </source>
</evidence>
<gene>
    <name evidence="15" type="ORF">ACAOBT_LOCUS31288</name>
</gene>
<feature type="compositionally biased region" description="Low complexity" evidence="13">
    <location>
        <begin position="93"/>
        <end position="109"/>
    </location>
</feature>
<dbReference type="EMBL" id="CAKOFQ010007940">
    <property type="protein sequence ID" value="CAH2010067.1"/>
    <property type="molecule type" value="Genomic_DNA"/>
</dbReference>
<feature type="region of interest" description="Disordered" evidence="13">
    <location>
        <begin position="38"/>
        <end position="189"/>
    </location>
</feature>
<evidence type="ECO:0000256" key="9">
    <source>
        <dbReference type="ARBA" id="ARBA00023163"/>
    </source>
</evidence>
<evidence type="ECO:0000313" key="16">
    <source>
        <dbReference type="Proteomes" id="UP001152888"/>
    </source>
</evidence>
<feature type="compositionally biased region" description="Polar residues" evidence="13">
    <location>
        <begin position="761"/>
        <end position="780"/>
    </location>
</feature>
<keyword evidence="6" id="KW-0562">Pair-rule protein</keyword>
<feature type="domain" description="AF4/FMR2 C-terminal homology" evidence="14">
    <location>
        <begin position="931"/>
        <end position="1183"/>
    </location>
</feature>
<feature type="compositionally biased region" description="Basic residues" evidence="13">
    <location>
        <begin position="550"/>
        <end position="561"/>
    </location>
</feature>
<feature type="region of interest" description="Disordered" evidence="13">
    <location>
        <begin position="1"/>
        <end position="22"/>
    </location>
</feature>
<evidence type="ECO:0000256" key="3">
    <source>
        <dbReference type="ARBA" id="ARBA00021888"/>
    </source>
</evidence>
<feature type="compositionally biased region" description="Basic and acidic residues" evidence="13">
    <location>
        <begin position="364"/>
        <end position="373"/>
    </location>
</feature>
<feature type="compositionally biased region" description="Low complexity" evidence="13">
    <location>
        <begin position="1061"/>
        <end position="1078"/>
    </location>
</feature>
<keyword evidence="10" id="KW-0539">Nucleus</keyword>
<evidence type="ECO:0000256" key="5">
    <source>
        <dbReference type="ARBA" id="ARBA00022553"/>
    </source>
</evidence>
<feature type="region of interest" description="Disordered" evidence="13">
    <location>
        <begin position="1048"/>
        <end position="1087"/>
    </location>
</feature>
<comment type="caution">
    <text evidence="15">The sequence shown here is derived from an EMBL/GenBank/DDBJ whole genome shotgun (WGS) entry which is preliminary data.</text>
</comment>
<dbReference type="GO" id="GO:0010468">
    <property type="term" value="P:regulation of gene expression"/>
    <property type="evidence" value="ECO:0007669"/>
    <property type="project" value="InterPro"/>
</dbReference>
<feature type="compositionally biased region" description="Polar residues" evidence="13">
    <location>
        <begin position="110"/>
        <end position="122"/>
    </location>
</feature>
<evidence type="ECO:0000256" key="12">
    <source>
        <dbReference type="ARBA" id="ARBA00032149"/>
    </source>
</evidence>
<feature type="compositionally biased region" description="Basic and acidic residues" evidence="13">
    <location>
        <begin position="477"/>
        <end position="492"/>
    </location>
</feature>
<organism evidence="15 16">
    <name type="scientific">Acanthoscelides obtectus</name>
    <name type="common">Bean weevil</name>
    <name type="synonym">Bruchus obtectus</name>
    <dbReference type="NCBI Taxonomy" id="200917"/>
    <lineage>
        <taxon>Eukaryota</taxon>
        <taxon>Metazoa</taxon>
        <taxon>Ecdysozoa</taxon>
        <taxon>Arthropoda</taxon>
        <taxon>Hexapoda</taxon>
        <taxon>Insecta</taxon>
        <taxon>Pterygota</taxon>
        <taxon>Neoptera</taxon>
        <taxon>Endopterygota</taxon>
        <taxon>Coleoptera</taxon>
        <taxon>Polyphaga</taxon>
        <taxon>Cucujiformia</taxon>
        <taxon>Chrysomeloidea</taxon>
        <taxon>Chrysomelidae</taxon>
        <taxon>Bruchinae</taxon>
        <taxon>Bruchini</taxon>
        <taxon>Acanthoscelides</taxon>
    </lineage>
</organism>
<feature type="compositionally biased region" description="Basic and acidic residues" evidence="13">
    <location>
        <begin position="822"/>
        <end position="891"/>
    </location>
</feature>
<dbReference type="GO" id="GO:0032783">
    <property type="term" value="C:super elongation complex"/>
    <property type="evidence" value="ECO:0007669"/>
    <property type="project" value="TreeGrafter"/>
</dbReference>